<dbReference type="PROSITE" id="PS51257">
    <property type="entry name" value="PROKAR_LIPOPROTEIN"/>
    <property type="match status" value="1"/>
</dbReference>
<gene>
    <name evidence="2" type="ORF">ACFFH4_11415</name>
</gene>
<organism evidence="2 3">
    <name type="scientific">Halalkalibacter alkalisediminis</name>
    <dbReference type="NCBI Taxonomy" id="935616"/>
    <lineage>
        <taxon>Bacteria</taxon>
        <taxon>Bacillati</taxon>
        <taxon>Bacillota</taxon>
        <taxon>Bacilli</taxon>
        <taxon>Bacillales</taxon>
        <taxon>Bacillaceae</taxon>
        <taxon>Halalkalibacter</taxon>
    </lineage>
</organism>
<proteinExistence type="predicted"/>
<reference evidence="2 3" key="1">
    <citation type="submission" date="2024-09" db="EMBL/GenBank/DDBJ databases">
        <authorList>
            <person name="Sun Q."/>
            <person name="Mori K."/>
        </authorList>
    </citation>
    <scope>NUCLEOTIDE SEQUENCE [LARGE SCALE GENOMIC DNA]</scope>
    <source>
        <strain evidence="2 3">NCAIM B.02301</strain>
    </source>
</reference>
<evidence type="ECO:0000256" key="1">
    <source>
        <dbReference type="SAM" id="SignalP"/>
    </source>
</evidence>
<evidence type="ECO:0008006" key="4">
    <source>
        <dbReference type="Google" id="ProtNLM"/>
    </source>
</evidence>
<accession>A0ABV6NGV0</accession>
<feature type="chain" id="PRO_5046240809" description="Lipoprotein" evidence="1">
    <location>
        <begin position="24"/>
        <end position="210"/>
    </location>
</feature>
<protein>
    <recommendedName>
        <fullName evidence="4">Lipoprotein</fullName>
    </recommendedName>
</protein>
<dbReference type="EMBL" id="JBHLTR010000016">
    <property type="protein sequence ID" value="MFC0559654.1"/>
    <property type="molecule type" value="Genomic_DNA"/>
</dbReference>
<comment type="caution">
    <text evidence="2">The sequence shown here is derived from an EMBL/GenBank/DDBJ whole genome shotgun (WGS) entry which is preliminary data.</text>
</comment>
<keyword evidence="3" id="KW-1185">Reference proteome</keyword>
<dbReference type="RefSeq" id="WP_273845781.1">
    <property type="nucleotide sequence ID" value="NZ_JAQQWT010000014.1"/>
</dbReference>
<dbReference type="Proteomes" id="UP001589833">
    <property type="component" value="Unassembled WGS sequence"/>
</dbReference>
<sequence>MKKLIMVSYMAFMLIGLVGCGTATTDETEEEDVVSGDVGVEVENDVGEDPLASGGIDASEIKEISVEVEGETEMRKAQFNRSGLGYSIYVLEDYQLVSEEPERDVIFSTYDDRFFTRINVHGAGADADQIKNTIMEHANGEIEEDVEIPIADAEFALHELVESNGEITSITYVAKEYNGQLIEFTIFLPNKEPAEGAGPSMWAMLETVDF</sequence>
<keyword evidence="1" id="KW-0732">Signal</keyword>
<evidence type="ECO:0000313" key="3">
    <source>
        <dbReference type="Proteomes" id="UP001589833"/>
    </source>
</evidence>
<evidence type="ECO:0000313" key="2">
    <source>
        <dbReference type="EMBL" id="MFC0559654.1"/>
    </source>
</evidence>
<feature type="signal peptide" evidence="1">
    <location>
        <begin position="1"/>
        <end position="23"/>
    </location>
</feature>
<name>A0ABV6NGV0_9BACI</name>